<dbReference type="GO" id="GO:0005886">
    <property type="term" value="C:plasma membrane"/>
    <property type="evidence" value="ECO:0007669"/>
    <property type="project" value="UniProtKB-SubCell"/>
</dbReference>
<comment type="subcellular location">
    <subcellularLocation>
        <location evidence="1">Cell membrane</location>
        <topology evidence="1">Multi-pass membrane protein</topology>
    </subcellularLocation>
</comment>
<reference evidence="10 11" key="1">
    <citation type="submission" date="2018-09" db="EMBL/GenBank/DDBJ databases">
        <title>Metagenome Assembled Genomes from an Advanced Water Purification Facility.</title>
        <authorList>
            <person name="Stamps B.W."/>
            <person name="Spear J.R."/>
        </authorList>
    </citation>
    <scope>NUCLEOTIDE SEQUENCE [LARGE SCALE GENOMIC DNA]</scope>
    <source>
        <strain evidence="10">Bin_63_2</strain>
    </source>
</reference>
<dbReference type="Proteomes" id="UP000321026">
    <property type="component" value="Unassembled WGS sequence"/>
</dbReference>
<keyword evidence="4 7" id="KW-0812">Transmembrane</keyword>
<evidence type="ECO:0000259" key="8">
    <source>
        <dbReference type="Pfam" id="PF01478"/>
    </source>
</evidence>
<protein>
    <submittedName>
        <fullName evidence="10">Prepilin peptidase</fullName>
    </submittedName>
</protein>
<dbReference type="Pfam" id="PF01478">
    <property type="entry name" value="Peptidase_A24"/>
    <property type="match status" value="1"/>
</dbReference>
<proteinExistence type="inferred from homology"/>
<evidence type="ECO:0000256" key="4">
    <source>
        <dbReference type="ARBA" id="ARBA00022692"/>
    </source>
</evidence>
<comment type="similarity">
    <text evidence="2">Belongs to the peptidase A24 family.</text>
</comment>
<feature type="transmembrane region" description="Helical" evidence="7">
    <location>
        <begin position="173"/>
        <end position="206"/>
    </location>
</feature>
<evidence type="ECO:0000256" key="6">
    <source>
        <dbReference type="ARBA" id="ARBA00023136"/>
    </source>
</evidence>
<comment type="caution">
    <text evidence="10">The sequence shown here is derived from an EMBL/GenBank/DDBJ whole genome shotgun (WGS) entry which is preliminary data.</text>
</comment>
<organism evidence="10 11">
    <name type="scientific">Candidatus Dojkabacteria bacterium</name>
    <dbReference type="NCBI Taxonomy" id="2099670"/>
    <lineage>
        <taxon>Bacteria</taxon>
        <taxon>Candidatus Dojkabacteria</taxon>
    </lineage>
</organism>
<feature type="domain" description="Prepilin type IV endopeptidase peptidase" evidence="8">
    <location>
        <begin position="98"/>
        <end position="201"/>
    </location>
</feature>
<dbReference type="PANTHER" id="PTHR30487:SF0">
    <property type="entry name" value="PREPILIN LEADER PEPTIDASE_N-METHYLTRANSFERASE-RELATED"/>
    <property type="match status" value="1"/>
</dbReference>
<keyword evidence="5 7" id="KW-1133">Transmembrane helix</keyword>
<keyword evidence="3" id="KW-1003">Cell membrane</keyword>
<dbReference type="GO" id="GO:0006465">
    <property type="term" value="P:signal peptide processing"/>
    <property type="evidence" value="ECO:0007669"/>
    <property type="project" value="TreeGrafter"/>
</dbReference>
<feature type="transmembrane region" description="Helical" evidence="7">
    <location>
        <begin position="81"/>
        <end position="110"/>
    </location>
</feature>
<dbReference type="InterPro" id="IPR010627">
    <property type="entry name" value="Prepilin_pept_A24_N"/>
</dbReference>
<evidence type="ECO:0000313" key="10">
    <source>
        <dbReference type="EMBL" id="TXG76518.1"/>
    </source>
</evidence>
<feature type="transmembrane region" description="Helical" evidence="7">
    <location>
        <begin position="141"/>
        <end position="161"/>
    </location>
</feature>
<evidence type="ECO:0000256" key="1">
    <source>
        <dbReference type="ARBA" id="ARBA00004651"/>
    </source>
</evidence>
<dbReference type="EMBL" id="SSDS01000072">
    <property type="protein sequence ID" value="TXG76518.1"/>
    <property type="molecule type" value="Genomic_DNA"/>
</dbReference>
<dbReference type="InterPro" id="IPR000045">
    <property type="entry name" value="Prepilin_IV_endopep_pep"/>
</dbReference>
<feature type="transmembrane region" description="Helical" evidence="7">
    <location>
        <begin position="117"/>
        <end position="135"/>
    </location>
</feature>
<evidence type="ECO:0000256" key="7">
    <source>
        <dbReference type="SAM" id="Phobius"/>
    </source>
</evidence>
<evidence type="ECO:0000256" key="5">
    <source>
        <dbReference type="ARBA" id="ARBA00022989"/>
    </source>
</evidence>
<feature type="transmembrane region" description="Helical" evidence="7">
    <location>
        <begin position="218"/>
        <end position="240"/>
    </location>
</feature>
<evidence type="ECO:0000313" key="11">
    <source>
        <dbReference type="Proteomes" id="UP000321026"/>
    </source>
</evidence>
<keyword evidence="6 7" id="KW-0472">Membrane</keyword>
<evidence type="ECO:0000256" key="3">
    <source>
        <dbReference type="ARBA" id="ARBA00022475"/>
    </source>
</evidence>
<evidence type="ECO:0000259" key="9">
    <source>
        <dbReference type="Pfam" id="PF06750"/>
    </source>
</evidence>
<dbReference type="AlphaFoldDB" id="A0A5C7J5D3"/>
<sequence>MAFFVFILGIVIGSFLNVIIDRIPRGEKITGRSHCESCSKTLKWFDLVPVFSFLLTQGKCRYCHSPLSYQYPIVEILTGVLFLYSFLIFPILLLPFYLFFILIFIVIFFIDLKYGIIPDKIIFPALPIAVIYILLSNQNLLVHILSGILSFSFFYALYLFTRRKGMGFGDVKFALLLGLVLGFPGTIIALYVAFLTGAAVGSILILWKKKKMKSEVPFGPFLVLGCIVTIFFSDQIINLAEKIL</sequence>
<dbReference type="PANTHER" id="PTHR30487">
    <property type="entry name" value="TYPE 4 PREPILIN-LIKE PROTEINS LEADER PEPTIDE-PROCESSING ENZYME"/>
    <property type="match status" value="1"/>
</dbReference>
<dbReference type="InterPro" id="IPR050882">
    <property type="entry name" value="Prepilin_peptidase/N-MTase"/>
</dbReference>
<evidence type="ECO:0000256" key="2">
    <source>
        <dbReference type="ARBA" id="ARBA00005801"/>
    </source>
</evidence>
<dbReference type="Gene3D" id="1.20.120.1220">
    <property type="match status" value="1"/>
</dbReference>
<accession>A0A5C7J5D3</accession>
<gene>
    <name evidence="10" type="ORF">E6Q11_04635</name>
</gene>
<feature type="domain" description="Prepilin peptidase A24 N-terminal" evidence="9">
    <location>
        <begin position="7"/>
        <end position="88"/>
    </location>
</feature>
<dbReference type="Pfam" id="PF06750">
    <property type="entry name" value="A24_N_bact"/>
    <property type="match status" value="1"/>
</dbReference>
<dbReference type="GO" id="GO:0004190">
    <property type="term" value="F:aspartic-type endopeptidase activity"/>
    <property type="evidence" value="ECO:0007669"/>
    <property type="project" value="InterPro"/>
</dbReference>
<name>A0A5C7J5D3_9BACT</name>